<organism evidence="2 3">
    <name type="scientific">Galerina marginata (strain CBS 339.88)</name>
    <dbReference type="NCBI Taxonomy" id="685588"/>
    <lineage>
        <taxon>Eukaryota</taxon>
        <taxon>Fungi</taxon>
        <taxon>Dikarya</taxon>
        <taxon>Basidiomycota</taxon>
        <taxon>Agaricomycotina</taxon>
        <taxon>Agaricomycetes</taxon>
        <taxon>Agaricomycetidae</taxon>
        <taxon>Agaricales</taxon>
        <taxon>Agaricineae</taxon>
        <taxon>Strophariaceae</taxon>
        <taxon>Galerina</taxon>
    </lineage>
</organism>
<sequence length="450" mass="48705">MQLEGEYQHNSVEVLVAVARPSARITGASNGESCTCLQPSHLAPPTQDEAPATSATPPASHLPQQFHCHRRVLSTTRVSARTVRTDCKVAGVGGESQVAPSQTRSPHTCHRIATSSKQAAASIAAACASLYPIPNVISHASQLTRDVDCRLGDVARWDCGQWPVRERVGGWKGSNATVVVFAFILRSSCLPLEWGEWRGEERASRWVSSGGDVAYIPTISGHCTILWDGRDDVRDIDHGLESSRPDPISQSHALPKVDQQMLLLIPASHRHHHHHHHLPSLSTTLPQDSARRVPLASRMWAGAFRPQLRHLRLPPHHPRLRLHHAHPRPHAGTSTNAPSIATSTVTAAPRVPTQAPGTTTYAHPSTVRDAGDRRRILEPGNFASRLHHPLPLPLSTPTSNLGSAGTGCRHAYVAGTALATSASKTRVKMVWATRGRGSRVTKRAAITRVG</sequence>
<evidence type="ECO:0000313" key="3">
    <source>
        <dbReference type="Proteomes" id="UP000027222"/>
    </source>
</evidence>
<feature type="region of interest" description="Disordered" evidence="1">
    <location>
        <begin position="350"/>
        <end position="372"/>
    </location>
</feature>
<accession>A0A067SGW2</accession>
<feature type="compositionally biased region" description="Low complexity" evidence="1">
    <location>
        <begin position="50"/>
        <end position="59"/>
    </location>
</feature>
<evidence type="ECO:0000313" key="2">
    <source>
        <dbReference type="EMBL" id="KDR65973.1"/>
    </source>
</evidence>
<evidence type="ECO:0000256" key="1">
    <source>
        <dbReference type="SAM" id="MobiDB-lite"/>
    </source>
</evidence>
<protein>
    <submittedName>
        <fullName evidence="2">Uncharacterized protein</fullName>
    </submittedName>
</protein>
<reference evidence="3" key="1">
    <citation type="journal article" date="2014" name="Proc. Natl. Acad. Sci. U.S.A.">
        <title>Extensive sampling of basidiomycete genomes demonstrates inadequacy of the white-rot/brown-rot paradigm for wood decay fungi.</title>
        <authorList>
            <person name="Riley R."/>
            <person name="Salamov A.A."/>
            <person name="Brown D.W."/>
            <person name="Nagy L.G."/>
            <person name="Floudas D."/>
            <person name="Held B.W."/>
            <person name="Levasseur A."/>
            <person name="Lombard V."/>
            <person name="Morin E."/>
            <person name="Otillar R."/>
            <person name="Lindquist E.A."/>
            <person name="Sun H."/>
            <person name="LaButti K.M."/>
            <person name="Schmutz J."/>
            <person name="Jabbour D."/>
            <person name="Luo H."/>
            <person name="Baker S.E."/>
            <person name="Pisabarro A.G."/>
            <person name="Walton J.D."/>
            <person name="Blanchette R.A."/>
            <person name="Henrissat B."/>
            <person name="Martin F."/>
            <person name="Cullen D."/>
            <person name="Hibbett D.S."/>
            <person name="Grigoriev I.V."/>
        </authorList>
    </citation>
    <scope>NUCLEOTIDE SEQUENCE [LARGE SCALE GENOMIC DNA]</scope>
    <source>
        <strain evidence="3">CBS 339.88</strain>
    </source>
</reference>
<gene>
    <name evidence="2" type="ORF">GALMADRAFT_148252</name>
</gene>
<proteinExistence type="predicted"/>
<feature type="region of interest" description="Disordered" evidence="1">
    <location>
        <begin position="319"/>
        <end position="338"/>
    </location>
</feature>
<keyword evidence="3" id="KW-1185">Reference proteome</keyword>
<dbReference type="HOGENOM" id="CLU_608385_0_0_1"/>
<dbReference type="Proteomes" id="UP000027222">
    <property type="component" value="Unassembled WGS sequence"/>
</dbReference>
<dbReference type="AlphaFoldDB" id="A0A067SGW2"/>
<dbReference type="EMBL" id="KL142429">
    <property type="protein sequence ID" value="KDR65973.1"/>
    <property type="molecule type" value="Genomic_DNA"/>
</dbReference>
<name>A0A067SGW2_GALM3</name>
<feature type="compositionally biased region" description="Basic residues" evidence="1">
    <location>
        <begin position="319"/>
        <end position="329"/>
    </location>
</feature>
<feature type="region of interest" description="Disordered" evidence="1">
    <location>
        <begin position="36"/>
        <end position="63"/>
    </location>
</feature>